<dbReference type="Proteomes" id="UP001460270">
    <property type="component" value="Unassembled WGS sequence"/>
</dbReference>
<evidence type="ECO:0000313" key="3">
    <source>
        <dbReference type="Proteomes" id="UP001460270"/>
    </source>
</evidence>
<name>A0AAW0MHY8_9GOBI</name>
<feature type="compositionally biased region" description="Basic and acidic residues" evidence="1">
    <location>
        <begin position="51"/>
        <end position="64"/>
    </location>
</feature>
<dbReference type="AlphaFoldDB" id="A0AAW0MHY8"/>
<evidence type="ECO:0000256" key="1">
    <source>
        <dbReference type="SAM" id="MobiDB-lite"/>
    </source>
</evidence>
<gene>
    <name evidence="2" type="ORF">WMY93_034184</name>
</gene>
<dbReference type="EMBL" id="JBBPFD010000407">
    <property type="protein sequence ID" value="KAK7878980.1"/>
    <property type="molecule type" value="Genomic_DNA"/>
</dbReference>
<organism evidence="2 3">
    <name type="scientific">Mugilogobius chulae</name>
    <name type="common">yellowstripe goby</name>
    <dbReference type="NCBI Taxonomy" id="88201"/>
    <lineage>
        <taxon>Eukaryota</taxon>
        <taxon>Metazoa</taxon>
        <taxon>Chordata</taxon>
        <taxon>Craniata</taxon>
        <taxon>Vertebrata</taxon>
        <taxon>Euteleostomi</taxon>
        <taxon>Actinopterygii</taxon>
        <taxon>Neopterygii</taxon>
        <taxon>Teleostei</taxon>
        <taxon>Neoteleostei</taxon>
        <taxon>Acanthomorphata</taxon>
        <taxon>Gobiaria</taxon>
        <taxon>Gobiiformes</taxon>
        <taxon>Gobioidei</taxon>
        <taxon>Gobiidae</taxon>
        <taxon>Gobionellinae</taxon>
        <taxon>Mugilogobius</taxon>
    </lineage>
</organism>
<accession>A0AAW0MHY8</accession>
<comment type="caution">
    <text evidence="2">The sequence shown here is derived from an EMBL/GenBank/DDBJ whole genome shotgun (WGS) entry which is preliminary data.</text>
</comment>
<proteinExistence type="predicted"/>
<evidence type="ECO:0000313" key="2">
    <source>
        <dbReference type="EMBL" id="KAK7878980.1"/>
    </source>
</evidence>
<sequence>MYRSAEGVATPSTQNATASVIVRTLSQIQQNGHSVQIARLTCANKQAPGEPSKERRRSQFDSADSRRVLHQQLCLHRRTAEQGVRVRGGFAAIIHHPRDGRAALEYLKNHSRIRLPVPHGPCHHPHCTFFLRTETNQQRTLYHSPDR</sequence>
<keyword evidence="3" id="KW-1185">Reference proteome</keyword>
<protein>
    <submittedName>
        <fullName evidence="2">Uncharacterized protein</fullName>
    </submittedName>
</protein>
<reference evidence="3" key="1">
    <citation type="submission" date="2024-04" db="EMBL/GenBank/DDBJ databases">
        <title>Salinicola lusitanus LLJ914,a marine bacterium isolated from the Okinawa Trough.</title>
        <authorList>
            <person name="Li J."/>
        </authorList>
    </citation>
    <scope>NUCLEOTIDE SEQUENCE [LARGE SCALE GENOMIC DNA]</scope>
</reference>
<feature type="region of interest" description="Disordered" evidence="1">
    <location>
        <begin position="44"/>
        <end position="64"/>
    </location>
</feature>